<evidence type="ECO:0000256" key="1">
    <source>
        <dbReference type="SAM" id="MobiDB-lite"/>
    </source>
</evidence>
<dbReference type="InterPro" id="IPR036182">
    <property type="entry name" value="PCuAC_sf"/>
</dbReference>
<keyword evidence="2" id="KW-0732">Signal</keyword>
<evidence type="ECO:0000313" key="3">
    <source>
        <dbReference type="EMBL" id="MDQ0532740.1"/>
    </source>
</evidence>
<keyword evidence="4" id="KW-1185">Reference proteome</keyword>
<organism evidence="3 4">
    <name type="scientific">Azospirillum picis</name>
    <dbReference type="NCBI Taxonomy" id="488438"/>
    <lineage>
        <taxon>Bacteria</taxon>
        <taxon>Pseudomonadati</taxon>
        <taxon>Pseudomonadota</taxon>
        <taxon>Alphaproteobacteria</taxon>
        <taxon>Rhodospirillales</taxon>
        <taxon>Azospirillaceae</taxon>
        <taxon>Azospirillum</taxon>
    </lineage>
</organism>
<dbReference type="InterPro" id="IPR007410">
    <property type="entry name" value="LpqE-like"/>
</dbReference>
<dbReference type="SUPFAM" id="SSF110087">
    <property type="entry name" value="DR1885-like metal-binding protein"/>
    <property type="match status" value="1"/>
</dbReference>
<dbReference type="Gene3D" id="2.60.40.1890">
    <property type="entry name" value="PCu(A)C copper chaperone"/>
    <property type="match status" value="1"/>
</dbReference>
<dbReference type="EMBL" id="JAUSVU010000004">
    <property type="protein sequence ID" value="MDQ0532740.1"/>
    <property type="molecule type" value="Genomic_DNA"/>
</dbReference>
<reference evidence="3 4" key="1">
    <citation type="submission" date="2023-07" db="EMBL/GenBank/DDBJ databases">
        <title>Genomic Encyclopedia of Type Strains, Phase IV (KMG-IV): sequencing the most valuable type-strain genomes for metagenomic binning, comparative biology and taxonomic classification.</title>
        <authorList>
            <person name="Goeker M."/>
        </authorList>
    </citation>
    <scope>NUCLEOTIDE SEQUENCE [LARGE SCALE GENOMIC DNA]</scope>
    <source>
        <strain evidence="3 4">DSM 19922</strain>
    </source>
</reference>
<comment type="caution">
    <text evidence="3">The sequence shown here is derived from an EMBL/GenBank/DDBJ whole genome shotgun (WGS) entry which is preliminary data.</text>
</comment>
<dbReference type="Pfam" id="PF04314">
    <property type="entry name" value="PCuAC"/>
    <property type="match status" value="1"/>
</dbReference>
<accession>A0ABU0MH17</accession>
<evidence type="ECO:0000256" key="2">
    <source>
        <dbReference type="SAM" id="SignalP"/>
    </source>
</evidence>
<dbReference type="InterPro" id="IPR058248">
    <property type="entry name" value="Lxx211020-like"/>
</dbReference>
<evidence type="ECO:0000313" key="4">
    <source>
        <dbReference type="Proteomes" id="UP001244552"/>
    </source>
</evidence>
<gene>
    <name evidence="3" type="ORF">QO018_001587</name>
</gene>
<dbReference type="RefSeq" id="WP_209980557.1">
    <property type="nucleotide sequence ID" value="NZ_JAGINO010000004.1"/>
</dbReference>
<feature type="signal peptide" evidence="2">
    <location>
        <begin position="1"/>
        <end position="21"/>
    </location>
</feature>
<feature type="chain" id="PRO_5045173791" evidence="2">
    <location>
        <begin position="22"/>
        <end position="184"/>
    </location>
</feature>
<name>A0ABU0MH17_9PROT</name>
<dbReference type="PANTHER" id="PTHR36302">
    <property type="entry name" value="BLR7088 PROTEIN"/>
    <property type="match status" value="1"/>
</dbReference>
<protein>
    <submittedName>
        <fullName evidence="3">Copper(I)-binding protein</fullName>
    </submittedName>
</protein>
<dbReference type="PANTHER" id="PTHR36302:SF1">
    <property type="entry name" value="COPPER CHAPERONE PCU(A)C"/>
    <property type="match status" value="1"/>
</dbReference>
<sequence>MKRVLAIATALSMLGAAAALAHSYKAGPIDIGHPWARATAPSAPNGGAYLSLSNTGADGDRLVAASTPAAEKAELHTHLNENGVMKMREVPGIDVLAGETVKLAPSGLHVMLLGLKQPLVKGTRFPMTLRFEKAGSVDVEVAVEGAGETGAGHEAGQMQHGGMDAQGHGAAHGAGNGADKSKMQ</sequence>
<feature type="compositionally biased region" description="Low complexity" evidence="1">
    <location>
        <begin position="150"/>
        <end position="169"/>
    </location>
</feature>
<dbReference type="Proteomes" id="UP001244552">
    <property type="component" value="Unassembled WGS sequence"/>
</dbReference>
<proteinExistence type="predicted"/>
<feature type="region of interest" description="Disordered" evidence="1">
    <location>
        <begin position="150"/>
        <end position="184"/>
    </location>
</feature>